<sequence length="751" mass="81100">MLRYVLLVLAVVIPLGSSYRSVCYYTNWAQYRNSIGKFVPEDVDPNLCTHIVYSFGKPVGTRIEPYEWNDESTPWSKGMYERTMALKQKNPNLKVLLAIGGWNMGTAPFSNFAGSVISRQEFVKNAIDFLRKNNFDGLDNDWEYPGSRGSPPQDKSNYVLLMQDLRKGFEAEALSSGKPRLLLTAAVPAGKESLDNGYDVPSIAQSVDFVNLMSYDLHGSWDPFTGHNSPLFANSAEVGDDRYLNVDWAARYLAQKGMPRNKINLGIPTYGRSFTLDSTSNHDVGSAASRPGTAGRYTGEKGFISYYEVCKELQSGATVYDIPSQHSKYLVDGNQWIGYDDIDSVKEKACYAKQQGFGGVMYWALDLDDFKGTSCNQGKYPLINAANNEFRSGTFENCPKAGPGPVVGPVVTSAPVTSAPVTLPPRTFPPVVTNRPPYQPVTSPPVYTNQPPTPSTQSPVATNAPFPAAGPGVVGTQSPPGQQPAGNPNSGPYIFTLPPYFGTPAPPAATFLSNPPTSNPGTVAPFNPYPTQAPFNPYPTQAPFNPHPTQAPANPAGATQTSAPPAISQTGSFDCTGKTNDFYPDSTSCSDFYVCAGQMAYKVNCATGLQFNPKLKHCTWAFSFSCQTSQQAQTAPPAQTNPPPTWAPQTQPPPQTFPPYTQPPAVTLPPYTQPPYTQAPPQTAAPAQAAGSIPSCGKTQVGLFPHPTNCNHYIQCSFGQRFEMECPDGLLFNPAVGRCDFAVNVPSCSSG</sequence>
<evidence type="ECO:0000259" key="5">
    <source>
        <dbReference type="PROSITE" id="PS50940"/>
    </source>
</evidence>
<dbReference type="RefSeq" id="XP_012939965.1">
    <property type="nucleotide sequence ID" value="XM_013084511.2"/>
</dbReference>
<dbReference type="Gene3D" id="3.10.50.10">
    <property type="match status" value="1"/>
</dbReference>
<dbReference type="Gene3D" id="2.170.140.10">
    <property type="entry name" value="Chitin binding domain"/>
    <property type="match status" value="1"/>
</dbReference>
<feature type="compositionally biased region" description="Pro residues" evidence="3">
    <location>
        <begin position="639"/>
        <end position="656"/>
    </location>
</feature>
<evidence type="ECO:0000313" key="8">
    <source>
        <dbReference type="RefSeq" id="XP_012939965.1"/>
    </source>
</evidence>
<feature type="domain" description="Chitin-binding type-2" evidence="5">
    <location>
        <begin position="572"/>
        <end position="628"/>
    </location>
</feature>
<name>A0ABM1A3A8_APLCA</name>
<dbReference type="SUPFAM" id="SSF54556">
    <property type="entry name" value="Chitinase insertion domain"/>
    <property type="match status" value="1"/>
</dbReference>
<dbReference type="Pfam" id="PF01607">
    <property type="entry name" value="CBM_14"/>
    <property type="match status" value="2"/>
</dbReference>
<dbReference type="PANTHER" id="PTHR11177:SF317">
    <property type="entry name" value="CHITINASE 12-RELATED"/>
    <property type="match status" value="1"/>
</dbReference>
<comment type="similarity">
    <text evidence="1">Belongs to the glycosyl hydrolase 18 family. Chitinase class II subfamily.</text>
</comment>
<keyword evidence="2" id="KW-0147">Chitin-binding</keyword>
<protein>
    <submittedName>
        <fullName evidence="8">Acidic mammalian chitinase</fullName>
    </submittedName>
</protein>
<feature type="region of interest" description="Disordered" evidence="3">
    <location>
        <begin position="425"/>
        <end position="490"/>
    </location>
</feature>
<dbReference type="InterPro" id="IPR050314">
    <property type="entry name" value="Glycosyl_Hydrlase_18"/>
</dbReference>
<gene>
    <name evidence="8" type="primary">LOC101849137</name>
</gene>
<accession>A0ABM1A3A8</accession>
<feature type="signal peptide" evidence="4">
    <location>
        <begin position="1"/>
        <end position="18"/>
    </location>
</feature>
<dbReference type="GeneID" id="101849137"/>
<proteinExistence type="inferred from homology"/>
<evidence type="ECO:0000259" key="6">
    <source>
        <dbReference type="PROSITE" id="PS51910"/>
    </source>
</evidence>
<dbReference type="PROSITE" id="PS50940">
    <property type="entry name" value="CHIT_BIND_II"/>
    <property type="match status" value="2"/>
</dbReference>
<dbReference type="InterPro" id="IPR029070">
    <property type="entry name" value="Chitinase_insertion_sf"/>
</dbReference>
<feature type="region of interest" description="Disordered" evidence="3">
    <location>
        <begin position="633"/>
        <end position="656"/>
    </location>
</feature>
<evidence type="ECO:0000256" key="2">
    <source>
        <dbReference type="ARBA" id="ARBA00022669"/>
    </source>
</evidence>
<dbReference type="InterPro" id="IPR001223">
    <property type="entry name" value="Glyco_hydro18_cat"/>
</dbReference>
<evidence type="ECO:0000256" key="1">
    <source>
        <dbReference type="ARBA" id="ARBA00009121"/>
    </source>
</evidence>
<dbReference type="PRINTS" id="PR01217">
    <property type="entry name" value="PRICHEXTENSN"/>
</dbReference>
<evidence type="ECO:0000313" key="7">
    <source>
        <dbReference type="Proteomes" id="UP000694888"/>
    </source>
</evidence>
<dbReference type="InterPro" id="IPR002557">
    <property type="entry name" value="Chitin-bd_dom"/>
</dbReference>
<evidence type="ECO:0000256" key="3">
    <source>
        <dbReference type="SAM" id="MobiDB-lite"/>
    </source>
</evidence>
<feature type="domain" description="GH18" evidence="6">
    <location>
        <begin position="19"/>
        <end position="393"/>
    </location>
</feature>
<dbReference type="Gene3D" id="3.20.20.80">
    <property type="entry name" value="Glycosidases"/>
    <property type="match status" value="2"/>
</dbReference>
<dbReference type="Pfam" id="PF00704">
    <property type="entry name" value="Glyco_hydro_18"/>
    <property type="match status" value="1"/>
</dbReference>
<dbReference type="InterPro" id="IPR017853">
    <property type="entry name" value="GH"/>
</dbReference>
<dbReference type="PANTHER" id="PTHR11177">
    <property type="entry name" value="CHITINASE"/>
    <property type="match status" value="1"/>
</dbReference>
<feature type="domain" description="Chitin-binding type-2" evidence="5">
    <location>
        <begin position="693"/>
        <end position="750"/>
    </location>
</feature>
<dbReference type="PROSITE" id="PS51910">
    <property type="entry name" value="GH18_2"/>
    <property type="match status" value="1"/>
</dbReference>
<feature type="compositionally biased region" description="Polar residues" evidence="3">
    <location>
        <begin position="475"/>
        <end position="490"/>
    </location>
</feature>
<keyword evidence="7" id="KW-1185">Reference proteome</keyword>
<keyword evidence="4" id="KW-0732">Signal</keyword>
<dbReference type="InterPro" id="IPR036508">
    <property type="entry name" value="Chitin-bd_dom_sf"/>
</dbReference>
<feature type="region of interest" description="Disordered" evidence="3">
    <location>
        <begin position="545"/>
        <end position="565"/>
    </location>
</feature>
<organism evidence="7 8">
    <name type="scientific">Aplysia californica</name>
    <name type="common">California sea hare</name>
    <dbReference type="NCBI Taxonomy" id="6500"/>
    <lineage>
        <taxon>Eukaryota</taxon>
        <taxon>Metazoa</taxon>
        <taxon>Spiralia</taxon>
        <taxon>Lophotrochozoa</taxon>
        <taxon>Mollusca</taxon>
        <taxon>Gastropoda</taxon>
        <taxon>Heterobranchia</taxon>
        <taxon>Euthyneura</taxon>
        <taxon>Tectipleura</taxon>
        <taxon>Aplysiida</taxon>
        <taxon>Aplysioidea</taxon>
        <taxon>Aplysiidae</taxon>
        <taxon>Aplysia</taxon>
    </lineage>
</organism>
<dbReference type="SUPFAM" id="SSF57625">
    <property type="entry name" value="Invertebrate chitin-binding proteins"/>
    <property type="match status" value="2"/>
</dbReference>
<dbReference type="CDD" id="cd02872">
    <property type="entry name" value="GH18_chitolectin_chitotriosidase"/>
    <property type="match status" value="1"/>
</dbReference>
<dbReference type="Proteomes" id="UP000694888">
    <property type="component" value="Unplaced"/>
</dbReference>
<dbReference type="SMART" id="SM00636">
    <property type="entry name" value="Glyco_18"/>
    <property type="match status" value="1"/>
</dbReference>
<dbReference type="SUPFAM" id="SSF51445">
    <property type="entry name" value="(Trans)glycosidases"/>
    <property type="match status" value="1"/>
</dbReference>
<dbReference type="SMART" id="SM00494">
    <property type="entry name" value="ChtBD2"/>
    <property type="match status" value="2"/>
</dbReference>
<dbReference type="InterPro" id="IPR011583">
    <property type="entry name" value="Chitinase_II/V-like_cat"/>
</dbReference>
<evidence type="ECO:0000256" key="4">
    <source>
        <dbReference type="SAM" id="SignalP"/>
    </source>
</evidence>
<feature type="chain" id="PRO_5046528851" evidence="4">
    <location>
        <begin position="19"/>
        <end position="751"/>
    </location>
</feature>
<reference evidence="8" key="1">
    <citation type="submission" date="2025-08" db="UniProtKB">
        <authorList>
            <consortium name="RefSeq"/>
        </authorList>
    </citation>
    <scope>IDENTIFICATION</scope>
</reference>